<evidence type="ECO:0000313" key="1">
    <source>
        <dbReference type="EMBL" id="KDR52830.1"/>
    </source>
</evidence>
<dbReference type="Proteomes" id="UP000027442">
    <property type="component" value="Unassembled WGS sequence"/>
</dbReference>
<reference evidence="1 2" key="1">
    <citation type="submission" date="2013-08" db="EMBL/GenBank/DDBJ databases">
        <authorList>
            <person name="Weinstock G."/>
            <person name="Sodergren E."/>
            <person name="Wylie T."/>
            <person name="Fulton L."/>
            <person name="Fulton R."/>
            <person name="Fronick C."/>
            <person name="O'Laughlin M."/>
            <person name="Godfrey J."/>
            <person name="Miner T."/>
            <person name="Herter B."/>
            <person name="Appelbaum E."/>
            <person name="Cordes M."/>
            <person name="Lek S."/>
            <person name="Wollam A."/>
            <person name="Pepin K.H."/>
            <person name="Palsikar V.B."/>
            <person name="Mitreva M."/>
            <person name="Wilson R.K."/>
        </authorList>
    </citation>
    <scope>NUCLEOTIDE SEQUENCE [LARGE SCALE GENOMIC DNA]</scope>
    <source>
        <strain evidence="1 2">ATCC 15930</strain>
    </source>
</reference>
<dbReference type="PATRIC" id="fig|1122985.7.peg.1105"/>
<name>A0A069QJ28_HOYLO</name>
<accession>A0A069QJ28</accession>
<dbReference type="HOGENOM" id="CLU_3274508_0_0_10"/>
<organism evidence="1 2">
    <name type="scientific">Hoylesella loescheii DSM 19665 = JCM 12249 = ATCC 15930</name>
    <dbReference type="NCBI Taxonomy" id="1122985"/>
    <lineage>
        <taxon>Bacteria</taxon>
        <taxon>Pseudomonadati</taxon>
        <taxon>Bacteroidota</taxon>
        <taxon>Bacteroidia</taxon>
        <taxon>Bacteroidales</taxon>
        <taxon>Prevotellaceae</taxon>
        <taxon>Hoylesella</taxon>
    </lineage>
</organism>
<dbReference type="AlphaFoldDB" id="A0A069QJ28"/>
<sequence length="41" mass="4960">MPLLNCKYTKYYVLNKQNNMFCWFERDVQGVRKKGEPAKFA</sequence>
<evidence type="ECO:0000313" key="2">
    <source>
        <dbReference type="Proteomes" id="UP000027442"/>
    </source>
</evidence>
<dbReference type="EMBL" id="JNGW01000043">
    <property type="protein sequence ID" value="KDR52830.1"/>
    <property type="molecule type" value="Genomic_DNA"/>
</dbReference>
<proteinExistence type="predicted"/>
<keyword evidence="2" id="KW-1185">Reference proteome</keyword>
<comment type="caution">
    <text evidence="1">The sequence shown here is derived from an EMBL/GenBank/DDBJ whole genome shotgun (WGS) entry which is preliminary data.</text>
</comment>
<protein>
    <submittedName>
        <fullName evidence="1">Uncharacterized protein</fullName>
    </submittedName>
</protein>
<gene>
    <name evidence="1" type="ORF">HMPREF1991_01063</name>
</gene>